<reference evidence="1" key="1">
    <citation type="submission" date="2019-09" db="EMBL/GenBank/DDBJ databases">
        <title>Comparative genomic analysis of Lactobacillus helveticus.</title>
        <authorList>
            <person name="Zhang H."/>
            <person name="Chen Y."/>
            <person name="Zhong Z."/>
        </authorList>
    </citation>
    <scope>NUCLEOTIDE SEQUENCE</scope>
    <source>
        <strain evidence="1">IMAU30003</strain>
    </source>
</reference>
<name>A0A9Q5GCX0_LACHE</name>
<proteinExistence type="predicted"/>
<evidence type="ECO:0000313" key="2">
    <source>
        <dbReference type="Proteomes" id="UP000651333"/>
    </source>
</evidence>
<protein>
    <submittedName>
        <fullName evidence="1">Uncharacterized protein</fullName>
    </submittedName>
</protein>
<dbReference type="EMBL" id="WCHB01000053">
    <property type="protein sequence ID" value="NRO35297.1"/>
    <property type="molecule type" value="Genomic_DNA"/>
</dbReference>
<gene>
    <name evidence="1" type="ORF">IMAU30003_01547</name>
</gene>
<accession>A0A9Q5GCX0</accession>
<dbReference type="AlphaFoldDB" id="A0A9Q5GCX0"/>
<dbReference type="Proteomes" id="UP000651333">
    <property type="component" value="Unassembled WGS sequence"/>
</dbReference>
<comment type="caution">
    <text evidence="1">The sequence shown here is derived from an EMBL/GenBank/DDBJ whole genome shotgun (WGS) entry which is preliminary data.</text>
</comment>
<evidence type="ECO:0000313" key="1">
    <source>
        <dbReference type="EMBL" id="NRO35297.1"/>
    </source>
</evidence>
<sequence length="45" mass="5370">MTRLYAHDGGGDYFYVDKKEVTTHLDLIHYLLSRQQNRIKLLFLS</sequence>
<organism evidence="1 2">
    <name type="scientific">Lactobacillus helveticus</name>
    <name type="common">Lactobacillus suntoryeus</name>
    <dbReference type="NCBI Taxonomy" id="1587"/>
    <lineage>
        <taxon>Bacteria</taxon>
        <taxon>Bacillati</taxon>
        <taxon>Bacillota</taxon>
        <taxon>Bacilli</taxon>
        <taxon>Lactobacillales</taxon>
        <taxon>Lactobacillaceae</taxon>
        <taxon>Lactobacillus</taxon>
    </lineage>
</organism>